<name>A0A6I9V2G6_SESIN</name>
<keyword evidence="4" id="KW-1185">Reference proteome</keyword>
<dbReference type="SUPFAM" id="SSF48371">
    <property type="entry name" value="ARM repeat"/>
    <property type="match status" value="1"/>
</dbReference>
<dbReference type="RefSeq" id="XP_011101965.1">
    <property type="nucleotide sequence ID" value="XM_011103663.2"/>
</dbReference>
<sequence>MSMDDTMPPNFSVPNNALEPLFIASHSSTINEALECLIGTAKSSDGRLDLASKCVLLPVLELCRSASQLSGQDLLLSIKLLRNLCAGEITNQNLFIEQHGVEILSTIISSMALTSGSDNGILRMLLQVLGNVSLAGEQHRHVVWRHFFPLGFLDIARVQSSETCDPLCMIIYTCSEGSSEHSADLFSDQGMDIIIEIIRTVTVAGFREDWVKLLLSRICLEESYFWTFFSKLSPVAEAENSDDNVSQINHIGAQQAFLLRILSEILNERIGDIVVPNKFSSCIFQILRNAVGVVDFSTRGKSSLPTGSADIDVIGYALSILRDISASGGPKVANQDEKGDAVDTLVSAGLIKFLITLLRDLEPPAIIRKAMIHSEAKDGTTSQPFKYCPYRGFRRDVVAIIGNCSYRKKHIQDEIRELDGIHLLLQQCVTDEDNPFLREWGIWSMRNVLEGNTENQLLVANLELQGSVDVPEIAGLGLRVEVDPKTRRPKLVNAS</sequence>
<proteinExistence type="predicted"/>
<dbReference type="AlphaFoldDB" id="A0A6I9V2G6"/>
<reference evidence="5 6" key="1">
    <citation type="submission" date="2025-04" db="UniProtKB">
        <authorList>
            <consortium name="RefSeq"/>
        </authorList>
    </citation>
    <scope>IDENTIFICATION</scope>
</reference>
<dbReference type="Pfam" id="PF09759">
    <property type="entry name" value="Atx10homo_assoc"/>
    <property type="match status" value="1"/>
</dbReference>
<dbReference type="InterPro" id="IPR016024">
    <property type="entry name" value="ARM-type_fold"/>
</dbReference>
<feature type="domain" description="Ataxin-10" evidence="3">
    <location>
        <begin position="393"/>
        <end position="486"/>
    </location>
</feature>
<gene>
    <name evidence="5 6 7" type="primary">LOC105180002</name>
</gene>
<keyword evidence="2" id="KW-0131">Cell cycle</keyword>
<dbReference type="KEGG" id="sind:105180002"/>
<dbReference type="Proteomes" id="UP000504604">
    <property type="component" value="Unplaced"/>
</dbReference>
<evidence type="ECO:0000313" key="6">
    <source>
        <dbReference type="RefSeq" id="XP_011101967.1"/>
    </source>
</evidence>
<evidence type="ECO:0000256" key="1">
    <source>
        <dbReference type="ARBA" id="ARBA00022618"/>
    </source>
</evidence>
<keyword evidence="1" id="KW-0132">Cell division</keyword>
<evidence type="ECO:0000313" key="7">
    <source>
        <dbReference type="RefSeq" id="XP_011101968.1"/>
    </source>
</evidence>
<dbReference type="RefSeq" id="XP_011101968.1">
    <property type="nucleotide sequence ID" value="XM_011103666.2"/>
</dbReference>
<dbReference type="PANTHER" id="PTHR13255:SF0">
    <property type="entry name" value="ATAXIN-10"/>
    <property type="match status" value="1"/>
</dbReference>
<protein>
    <submittedName>
        <fullName evidence="5 6">Ataxin-10</fullName>
    </submittedName>
</protein>
<dbReference type="PANTHER" id="PTHR13255">
    <property type="entry name" value="ATAXIN-10"/>
    <property type="match status" value="1"/>
</dbReference>
<dbReference type="RefSeq" id="XP_011101967.1">
    <property type="nucleotide sequence ID" value="XM_011103665.2"/>
</dbReference>
<evidence type="ECO:0000313" key="4">
    <source>
        <dbReference type="Proteomes" id="UP000504604"/>
    </source>
</evidence>
<dbReference type="Gene3D" id="1.25.10.10">
    <property type="entry name" value="Leucine-rich Repeat Variant"/>
    <property type="match status" value="2"/>
</dbReference>
<dbReference type="GO" id="GO:0005829">
    <property type="term" value="C:cytosol"/>
    <property type="evidence" value="ECO:0007669"/>
    <property type="project" value="TreeGrafter"/>
</dbReference>
<dbReference type="InterPro" id="IPR011989">
    <property type="entry name" value="ARM-like"/>
</dbReference>
<evidence type="ECO:0000313" key="5">
    <source>
        <dbReference type="RefSeq" id="XP_011101965.1"/>
    </source>
</evidence>
<dbReference type="InterPro" id="IPR019156">
    <property type="entry name" value="Ataxin-10_domain"/>
</dbReference>
<dbReference type="InterPro" id="IPR051374">
    <property type="entry name" value="Ataxin-10/CTR86_families"/>
</dbReference>
<dbReference type="OrthoDB" id="379794at2759"/>
<evidence type="ECO:0000256" key="2">
    <source>
        <dbReference type="ARBA" id="ARBA00023306"/>
    </source>
</evidence>
<accession>A0A6I9V2G6</accession>
<dbReference type="GeneID" id="105180002"/>
<dbReference type="GO" id="GO:0051301">
    <property type="term" value="P:cell division"/>
    <property type="evidence" value="ECO:0007669"/>
    <property type="project" value="UniProtKB-KW"/>
</dbReference>
<evidence type="ECO:0000259" key="3">
    <source>
        <dbReference type="Pfam" id="PF09759"/>
    </source>
</evidence>
<organism evidence="4 7">
    <name type="scientific">Sesamum indicum</name>
    <name type="common">Oriental sesame</name>
    <name type="synonym">Sesamum orientale</name>
    <dbReference type="NCBI Taxonomy" id="4182"/>
    <lineage>
        <taxon>Eukaryota</taxon>
        <taxon>Viridiplantae</taxon>
        <taxon>Streptophyta</taxon>
        <taxon>Embryophyta</taxon>
        <taxon>Tracheophyta</taxon>
        <taxon>Spermatophyta</taxon>
        <taxon>Magnoliopsida</taxon>
        <taxon>eudicotyledons</taxon>
        <taxon>Gunneridae</taxon>
        <taxon>Pentapetalae</taxon>
        <taxon>asterids</taxon>
        <taxon>lamiids</taxon>
        <taxon>Lamiales</taxon>
        <taxon>Pedaliaceae</taxon>
        <taxon>Sesamum</taxon>
    </lineage>
</organism>